<dbReference type="AlphaFoldDB" id="A0A2X4UMR2"/>
<evidence type="ECO:0000313" key="4">
    <source>
        <dbReference type="Proteomes" id="UP000249091"/>
    </source>
</evidence>
<dbReference type="SUPFAM" id="SSF53335">
    <property type="entry name" value="S-adenosyl-L-methionine-dependent methyltransferases"/>
    <property type="match status" value="1"/>
</dbReference>
<evidence type="ECO:0000259" key="2">
    <source>
        <dbReference type="Pfam" id="PF13649"/>
    </source>
</evidence>
<keyword evidence="1 3" id="KW-0808">Transferase</keyword>
<dbReference type="Proteomes" id="UP000249091">
    <property type="component" value="Chromosome 1"/>
</dbReference>
<dbReference type="STRING" id="1219011.GCA_001895045_03566"/>
<dbReference type="Pfam" id="PF13649">
    <property type="entry name" value="Methyltransf_25"/>
    <property type="match status" value="1"/>
</dbReference>
<proteinExistence type="predicted"/>
<dbReference type="GO" id="GO:0032259">
    <property type="term" value="P:methylation"/>
    <property type="evidence" value="ECO:0007669"/>
    <property type="project" value="UniProtKB-KW"/>
</dbReference>
<evidence type="ECO:0000313" key="3">
    <source>
        <dbReference type="EMBL" id="SQI35872.1"/>
    </source>
</evidence>
<keyword evidence="4" id="KW-1185">Reference proteome</keyword>
<dbReference type="EMBL" id="LS483468">
    <property type="protein sequence ID" value="SQI35872.1"/>
    <property type="molecule type" value="Genomic_DNA"/>
</dbReference>
<dbReference type="PANTHER" id="PTHR43861">
    <property type="entry name" value="TRANS-ACONITATE 2-METHYLTRANSFERASE-RELATED"/>
    <property type="match status" value="1"/>
</dbReference>
<evidence type="ECO:0000256" key="1">
    <source>
        <dbReference type="ARBA" id="ARBA00022679"/>
    </source>
</evidence>
<dbReference type="EC" id="2.1.1.-" evidence="3"/>
<keyword evidence="3" id="KW-0489">Methyltransferase</keyword>
<dbReference type="PANTHER" id="PTHR43861:SF3">
    <property type="entry name" value="PUTATIVE (AFU_ORTHOLOGUE AFUA_2G14390)-RELATED"/>
    <property type="match status" value="1"/>
</dbReference>
<feature type="domain" description="Methyltransferase" evidence="2">
    <location>
        <begin position="62"/>
        <end position="156"/>
    </location>
</feature>
<accession>A0A2X4UMR2</accession>
<dbReference type="GO" id="GO:0008168">
    <property type="term" value="F:methyltransferase activity"/>
    <property type="evidence" value="ECO:0007669"/>
    <property type="project" value="UniProtKB-KW"/>
</dbReference>
<dbReference type="CDD" id="cd02440">
    <property type="entry name" value="AdoMet_MTases"/>
    <property type="match status" value="1"/>
</dbReference>
<protein>
    <submittedName>
        <fullName evidence="3">SAM dependent methyltransferase</fullName>
        <ecNumber evidence="3">2.1.1.-</ecNumber>
    </submittedName>
</protein>
<dbReference type="InterPro" id="IPR029063">
    <property type="entry name" value="SAM-dependent_MTases_sf"/>
</dbReference>
<dbReference type="Gene3D" id="3.40.50.150">
    <property type="entry name" value="Vaccinia Virus protein VP39"/>
    <property type="match status" value="1"/>
</dbReference>
<gene>
    <name evidence="3" type="primary">tehB</name>
    <name evidence="3" type="ORF">NCTC10994_03166</name>
</gene>
<reference evidence="3 4" key="1">
    <citation type="submission" date="2018-06" db="EMBL/GenBank/DDBJ databases">
        <authorList>
            <consortium name="Pathogen Informatics"/>
            <person name="Doyle S."/>
        </authorList>
    </citation>
    <scope>NUCLEOTIDE SEQUENCE [LARGE SCALE GENOMIC DNA]</scope>
    <source>
        <strain evidence="3 4">NCTC10994</strain>
    </source>
</reference>
<dbReference type="InterPro" id="IPR041698">
    <property type="entry name" value="Methyltransf_25"/>
</dbReference>
<name>A0A2X4UMR2_9NOCA</name>
<dbReference type="KEGG" id="rcr:NCTC10994_03166"/>
<sequence length="226" mass="24663">MQATPRAATRSSGPVEAVSATVPGMDAQDWDERYAASEMVWGAPPNPVVVEFAASLPHGRALDLGCGEGRHSLWLATRGWEVVGTDFSEVALDKARRIAAQAPKRSRDRLRYLQSNVISDTFDGDYDLILSIFLHFPPAQRRALVDKAINSLKPDGILIFLGHDRTNLQHGTGGPKDPEILYTPTDIVSDIDGRLDIEIAERRHRKTESGTAVDALVVARKVSLGS</sequence>
<organism evidence="3 4">
    <name type="scientific">Rhodococcus coprophilus</name>
    <dbReference type="NCBI Taxonomy" id="38310"/>
    <lineage>
        <taxon>Bacteria</taxon>
        <taxon>Bacillati</taxon>
        <taxon>Actinomycetota</taxon>
        <taxon>Actinomycetes</taxon>
        <taxon>Mycobacteriales</taxon>
        <taxon>Nocardiaceae</taxon>
        <taxon>Rhodococcus</taxon>
    </lineage>
</organism>